<keyword evidence="3" id="KW-1185">Reference proteome</keyword>
<dbReference type="AlphaFoldDB" id="A0AAV4RP12"/>
<evidence type="ECO:0000313" key="3">
    <source>
        <dbReference type="Proteomes" id="UP001054945"/>
    </source>
</evidence>
<gene>
    <name evidence="2" type="ORF">CEXT_124401</name>
</gene>
<protein>
    <submittedName>
        <fullName evidence="2">Uncharacterized protein</fullName>
    </submittedName>
</protein>
<dbReference type="Proteomes" id="UP001054945">
    <property type="component" value="Unassembled WGS sequence"/>
</dbReference>
<evidence type="ECO:0000313" key="2">
    <source>
        <dbReference type="EMBL" id="GIY23107.1"/>
    </source>
</evidence>
<proteinExistence type="predicted"/>
<comment type="caution">
    <text evidence="2">The sequence shown here is derived from an EMBL/GenBank/DDBJ whole genome shotgun (WGS) entry which is preliminary data.</text>
</comment>
<sequence>MAEGNYSVTRHRLHSGRTLRAQVRIPGADIALVEGSEFRLTVDPACLSLRKDDQQQPTNTKRSLAKLGGPSQHSFGQ</sequence>
<feature type="region of interest" description="Disordered" evidence="1">
    <location>
        <begin position="50"/>
        <end position="77"/>
    </location>
</feature>
<dbReference type="EMBL" id="BPLR01008235">
    <property type="protein sequence ID" value="GIY23107.1"/>
    <property type="molecule type" value="Genomic_DNA"/>
</dbReference>
<reference evidence="2 3" key="1">
    <citation type="submission" date="2021-06" db="EMBL/GenBank/DDBJ databases">
        <title>Caerostris extrusa draft genome.</title>
        <authorList>
            <person name="Kono N."/>
            <person name="Arakawa K."/>
        </authorList>
    </citation>
    <scope>NUCLEOTIDE SEQUENCE [LARGE SCALE GENOMIC DNA]</scope>
</reference>
<accession>A0AAV4RP12</accession>
<name>A0AAV4RP12_CAEEX</name>
<organism evidence="2 3">
    <name type="scientific">Caerostris extrusa</name>
    <name type="common">Bark spider</name>
    <name type="synonym">Caerostris bankana</name>
    <dbReference type="NCBI Taxonomy" id="172846"/>
    <lineage>
        <taxon>Eukaryota</taxon>
        <taxon>Metazoa</taxon>
        <taxon>Ecdysozoa</taxon>
        <taxon>Arthropoda</taxon>
        <taxon>Chelicerata</taxon>
        <taxon>Arachnida</taxon>
        <taxon>Araneae</taxon>
        <taxon>Araneomorphae</taxon>
        <taxon>Entelegynae</taxon>
        <taxon>Araneoidea</taxon>
        <taxon>Araneidae</taxon>
        <taxon>Caerostris</taxon>
    </lineage>
</organism>
<evidence type="ECO:0000256" key="1">
    <source>
        <dbReference type="SAM" id="MobiDB-lite"/>
    </source>
</evidence>